<organism evidence="8 9">
    <name type="scientific">Buddleja alternifolia</name>
    <dbReference type="NCBI Taxonomy" id="168488"/>
    <lineage>
        <taxon>Eukaryota</taxon>
        <taxon>Viridiplantae</taxon>
        <taxon>Streptophyta</taxon>
        <taxon>Embryophyta</taxon>
        <taxon>Tracheophyta</taxon>
        <taxon>Spermatophyta</taxon>
        <taxon>Magnoliopsida</taxon>
        <taxon>eudicotyledons</taxon>
        <taxon>Gunneridae</taxon>
        <taxon>Pentapetalae</taxon>
        <taxon>asterids</taxon>
        <taxon>lamiids</taxon>
        <taxon>Lamiales</taxon>
        <taxon>Scrophulariaceae</taxon>
        <taxon>Buddlejeae</taxon>
        <taxon>Buddleja</taxon>
    </lineage>
</organism>
<reference evidence="8" key="1">
    <citation type="submission" date="2019-10" db="EMBL/GenBank/DDBJ databases">
        <authorList>
            <person name="Zhang R."/>
            <person name="Pan Y."/>
            <person name="Wang J."/>
            <person name="Ma R."/>
            <person name="Yu S."/>
        </authorList>
    </citation>
    <scope>NUCLEOTIDE SEQUENCE</scope>
    <source>
        <strain evidence="8">LA-IB0</strain>
        <tissue evidence="8">Leaf</tissue>
    </source>
</reference>
<comment type="subcellular location">
    <subcellularLocation>
        <location evidence="1">Membrane</location>
        <topology evidence="1">Single-pass membrane protein</topology>
    </subcellularLocation>
</comment>
<proteinExistence type="predicted"/>
<evidence type="ECO:0000256" key="2">
    <source>
        <dbReference type="ARBA" id="ARBA00022617"/>
    </source>
</evidence>
<evidence type="ECO:0000256" key="7">
    <source>
        <dbReference type="SAM" id="Phobius"/>
    </source>
</evidence>
<dbReference type="InterPro" id="IPR050651">
    <property type="entry name" value="Plant_Cytochrome_P450_Monoox"/>
</dbReference>
<dbReference type="PANTHER" id="PTHR47947">
    <property type="entry name" value="CYTOCHROME P450 82C3-RELATED"/>
    <property type="match status" value="1"/>
</dbReference>
<gene>
    <name evidence="8" type="ORF">BUALT_Bualt04G0054000</name>
</gene>
<dbReference type="InterPro" id="IPR002401">
    <property type="entry name" value="Cyt_P450_E_grp-I"/>
</dbReference>
<keyword evidence="6" id="KW-0503">Monooxygenase</keyword>
<feature type="transmembrane region" description="Helical" evidence="7">
    <location>
        <begin position="6"/>
        <end position="25"/>
    </location>
</feature>
<keyword evidence="2" id="KW-0349">Heme</keyword>
<accession>A0AAV6XU21</accession>
<keyword evidence="4" id="KW-0560">Oxidoreductase</keyword>
<dbReference type="Gene3D" id="1.10.630.10">
    <property type="entry name" value="Cytochrome P450"/>
    <property type="match status" value="1"/>
</dbReference>
<evidence type="ECO:0000256" key="3">
    <source>
        <dbReference type="ARBA" id="ARBA00022723"/>
    </source>
</evidence>
<sequence>MEFISIIYAYGAIAFSFLCFSYLLWSKSANPKPHIYKAPPEAGGAWPFIGHLHLMVSGFYSNLPHINLAVVADKYGPVFTIRLGVHRALVVSSSEFAKELFTTCDAAVSSRPRLTGAKHLGYNFTMFALSPYGSYWTQMRKLVSAELLSSRRVELLKNVRVSETVQSVNELYRLWGEKKDGSGRAMVEMKQWFGDLNLNVVLRMVAGKRFQGTSADAAEARQCREVMRNFFHLSGQFVVADALPYLGWLDIGGYEKRMKEAAKEFDKLVGEWLVENREKEYFVEGKAKAKANDFMAVMLSVVDGADFDGQHDADTIIKSTCGVFDYSLNVIVMGSWGDFAIKT</sequence>
<dbReference type="InterPro" id="IPR036396">
    <property type="entry name" value="Cyt_P450_sf"/>
</dbReference>
<evidence type="ECO:0000256" key="1">
    <source>
        <dbReference type="ARBA" id="ARBA00004167"/>
    </source>
</evidence>
<comment type="caution">
    <text evidence="8">The sequence shown here is derived from an EMBL/GenBank/DDBJ whole genome shotgun (WGS) entry which is preliminary data.</text>
</comment>
<keyword evidence="5" id="KW-0408">Iron</keyword>
<keyword evidence="9" id="KW-1185">Reference proteome</keyword>
<keyword evidence="3" id="KW-0479">Metal-binding</keyword>
<evidence type="ECO:0000313" key="8">
    <source>
        <dbReference type="EMBL" id="KAG8383824.1"/>
    </source>
</evidence>
<dbReference type="SUPFAM" id="SSF48264">
    <property type="entry name" value="Cytochrome P450"/>
    <property type="match status" value="1"/>
</dbReference>
<keyword evidence="7" id="KW-0472">Membrane</keyword>
<dbReference type="AlphaFoldDB" id="A0AAV6XU21"/>
<dbReference type="InterPro" id="IPR001128">
    <property type="entry name" value="Cyt_P450"/>
</dbReference>
<dbReference type="Proteomes" id="UP000826271">
    <property type="component" value="Unassembled WGS sequence"/>
</dbReference>
<evidence type="ECO:0000256" key="6">
    <source>
        <dbReference type="ARBA" id="ARBA00023033"/>
    </source>
</evidence>
<dbReference type="GO" id="GO:0020037">
    <property type="term" value="F:heme binding"/>
    <property type="evidence" value="ECO:0007669"/>
    <property type="project" value="InterPro"/>
</dbReference>
<evidence type="ECO:0000313" key="9">
    <source>
        <dbReference type="Proteomes" id="UP000826271"/>
    </source>
</evidence>
<dbReference type="PRINTS" id="PR00463">
    <property type="entry name" value="EP450I"/>
</dbReference>
<keyword evidence="7" id="KW-0812">Transmembrane</keyword>
<protein>
    <recommendedName>
        <fullName evidence="10">Cytochrome P450</fullName>
    </recommendedName>
</protein>
<keyword evidence="7" id="KW-1133">Transmembrane helix</keyword>
<dbReference type="GO" id="GO:0004497">
    <property type="term" value="F:monooxygenase activity"/>
    <property type="evidence" value="ECO:0007669"/>
    <property type="project" value="UniProtKB-KW"/>
</dbReference>
<dbReference type="EMBL" id="WHWC01000004">
    <property type="protein sequence ID" value="KAG8383824.1"/>
    <property type="molecule type" value="Genomic_DNA"/>
</dbReference>
<name>A0AAV6XU21_9LAMI</name>
<dbReference type="GO" id="GO:0016020">
    <property type="term" value="C:membrane"/>
    <property type="evidence" value="ECO:0007669"/>
    <property type="project" value="UniProtKB-SubCell"/>
</dbReference>
<evidence type="ECO:0008006" key="10">
    <source>
        <dbReference type="Google" id="ProtNLM"/>
    </source>
</evidence>
<dbReference type="PANTHER" id="PTHR47947:SF39">
    <property type="entry name" value="CYTOCHROME P450"/>
    <property type="match status" value="1"/>
</dbReference>
<evidence type="ECO:0000256" key="4">
    <source>
        <dbReference type="ARBA" id="ARBA00023002"/>
    </source>
</evidence>
<dbReference type="Pfam" id="PF00067">
    <property type="entry name" value="p450"/>
    <property type="match status" value="1"/>
</dbReference>
<evidence type="ECO:0000256" key="5">
    <source>
        <dbReference type="ARBA" id="ARBA00023004"/>
    </source>
</evidence>
<dbReference type="GO" id="GO:0016705">
    <property type="term" value="F:oxidoreductase activity, acting on paired donors, with incorporation or reduction of molecular oxygen"/>
    <property type="evidence" value="ECO:0007669"/>
    <property type="project" value="InterPro"/>
</dbReference>
<dbReference type="GO" id="GO:0005506">
    <property type="term" value="F:iron ion binding"/>
    <property type="evidence" value="ECO:0007669"/>
    <property type="project" value="InterPro"/>
</dbReference>